<dbReference type="PANTHER" id="PTHR24198">
    <property type="entry name" value="ANKYRIN REPEAT AND PROTEIN KINASE DOMAIN-CONTAINING PROTEIN"/>
    <property type="match status" value="1"/>
</dbReference>
<feature type="repeat" description="ANK" evidence="3">
    <location>
        <begin position="420"/>
        <end position="452"/>
    </location>
</feature>
<dbReference type="GO" id="GO:0005737">
    <property type="term" value="C:cytoplasm"/>
    <property type="evidence" value="ECO:0007669"/>
    <property type="project" value="TreeGrafter"/>
</dbReference>
<dbReference type="SUPFAM" id="SSF48403">
    <property type="entry name" value="Ankyrin repeat"/>
    <property type="match status" value="2"/>
</dbReference>
<keyword evidence="1" id="KW-0677">Repeat</keyword>
<dbReference type="Pfam" id="PF00023">
    <property type="entry name" value="Ank"/>
    <property type="match status" value="3"/>
</dbReference>
<feature type="repeat" description="ANK" evidence="3">
    <location>
        <begin position="358"/>
        <end position="387"/>
    </location>
</feature>
<dbReference type="InParanoid" id="A0A369JW01"/>
<dbReference type="PROSITE" id="PS50297">
    <property type="entry name" value="ANK_REP_REGION"/>
    <property type="match status" value="5"/>
</dbReference>
<dbReference type="InterPro" id="IPR002110">
    <property type="entry name" value="Ankyrin_rpt"/>
</dbReference>
<reference evidence="5" key="1">
    <citation type="submission" date="2018-04" db="EMBL/GenBank/DDBJ databases">
        <title>Whole genome sequencing of Hypsizygus marmoreus.</title>
        <authorList>
            <person name="Choi I.-G."/>
            <person name="Min B."/>
            <person name="Kim J.-G."/>
            <person name="Kim S."/>
            <person name="Oh Y.-L."/>
            <person name="Kong W.-S."/>
            <person name="Park H."/>
            <person name="Jeong J."/>
            <person name="Song E.-S."/>
        </authorList>
    </citation>
    <scope>NUCLEOTIDE SEQUENCE [LARGE SCALE GENOMIC DNA]</scope>
    <source>
        <strain evidence="5">51987-8</strain>
    </source>
</reference>
<dbReference type="Gene3D" id="1.25.40.20">
    <property type="entry name" value="Ankyrin repeat-containing domain"/>
    <property type="match status" value="3"/>
</dbReference>
<feature type="repeat" description="ANK" evidence="3">
    <location>
        <begin position="649"/>
        <end position="681"/>
    </location>
</feature>
<dbReference type="STRING" id="39966.A0A369JW01"/>
<dbReference type="OrthoDB" id="194358at2759"/>
<protein>
    <submittedName>
        <fullName evidence="5">Ankyrin-1</fullName>
    </submittedName>
</protein>
<evidence type="ECO:0000256" key="1">
    <source>
        <dbReference type="ARBA" id="ARBA00022737"/>
    </source>
</evidence>
<evidence type="ECO:0000259" key="4">
    <source>
        <dbReference type="Pfam" id="PF22939"/>
    </source>
</evidence>
<dbReference type="Pfam" id="PF22939">
    <property type="entry name" value="WHD_GPIID"/>
    <property type="match status" value="1"/>
</dbReference>
<dbReference type="PRINTS" id="PR01415">
    <property type="entry name" value="ANKYRIN"/>
</dbReference>
<feature type="repeat" description="ANK" evidence="3">
    <location>
        <begin position="682"/>
        <end position="714"/>
    </location>
</feature>
<dbReference type="InterPro" id="IPR036770">
    <property type="entry name" value="Ankyrin_rpt-contain_sf"/>
</dbReference>
<accession>A0A369JW01</accession>
<evidence type="ECO:0000313" key="6">
    <source>
        <dbReference type="Proteomes" id="UP000076154"/>
    </source>
</evidence>
<name>A0A369JW01_HYPMA</name>
<dbReference type="PANTHER" id="PTHR24198:SF165">
    <property type="entry name" value="ANKYRIN REPEAT-CONTAINING PROTEIN-RELATED"/>
    <property type="match status" value="1"/>
</dbReference>
<comment type="caution">
    <text evidence="5">The sequence shown here is derived from an EMBL/GenBank/DDBJ whole genome shotgun (WGS) entry which is preliminary data.</text>
</comment>
<evidence type="ECO:0000256" key="3">
    <source>
        <dbReference type="PROSITE-ProRule" id="PRU00023"/>
    </source>
</evidence>
<feature type="domain" description="GPI inositol-deacylase winged helix" evidence="4">
    <location>
        <begin position="128"/>
        <end position="225"/>
    </location>
</feature>
<dbReference type="Pfam" id="PF12796">
    <property type="entry name" value="Ank_2"/>
    <property type="match status" value="2"/>
</dbReference>
<dbReference type="AlphaFoldDB" id="A0A369JW01"/>
<organism evidence="5 6">
    <name type="scientific">Hypsizygus marmoreus</name>
    <name type="common">White beech mushroom</name>
    <name type="synonym">Agaricus marmoreus</name>
    <dbReference type="NCBI Taxonomy" id="39966"/>
    <lineage>
        <taxon>Eukaryota</taxon>
        <taxon>Fungi</taxon>
        <taxon>Dikarya</taxon>
        <taxon>Basidiomycota</taxon>
        <taxon>Agaricomycotina</taxon>
        <taxon>Agaricomycetes</taxon>
        <taxon>Agaricomycetidae</taxon>
        <taxon>Agaricales</taxon>
        <taxon>Tricholomatineae</taxon>
        <taxon>Lyophyllaceae</taxon>
        <taxon>Hypsizygus</taxon>
    </lineage>
</organism>
<keyword evidence="2 3" id="KW-0040">ANK repeat</keyword>
<feature type="repeat" description="ANK" evidence="3">
    <location>
        <begin position="387"/>
        <end position="419"/>
    </location>
</feature>
<dbReference type="PROSITE" id="PS50088">
    <property type="entry name" value="ANK_REPEAT"/>
    <property type="match status" value="6"/>
</dbReference>
<dbReference type="SMART" id="SM00248">
    <property type="entry name" value="ANK"/>
    <property type="match status" value="11"/>
</dbReference>
<dbReference type="EMBL" id="LUEZ02000041">
    <property type="protein sequence ID" value="RDB24717.1"/>
    <property type="molecule type" value="Genomic_DNA"/>
</dbReference>
<sequence>MHYQRQYFTGTFLWNAHTLPSNSLTIYSLNNCDGLITSRDEADIREGLGLSVLLPTNPQVITFAITPDDTVHDINAFARSIVAERLQLHDHSFKEELIQGHFRNAKRCSFASPNIREISFAISELQEQQDRERAEKENILRWVLFSARPLCVRELVHALVLRDGMEDLSKDDLTPVIDEAFVDAEIMALCGSLISIRSVGAISPASWTVHLAHFSVKEFLLNSSTTTSGSRCKWDICQNEQLNHLVLAKACLTYLLSHECAGGIAPCERELSCTFATHVFLEYAAIYWGYHSRLYGDSDPSLSHTCHSRADGPQCLEYIGKRSPSPLYYASIFGLVHPTRDLLLRGNDVNQIGGLYGTSLHAAARSGYIDVVALLLQHGATVDIITDKGTALHDGAENGHESTSLMLLEHGAKPGVQNRDGNTPLHLAVNQHHVSLCRLLVSKGSDLSTKNFHQQTPLLLLAANSKTSTVSDVPPLELIHLLATNATLNEQDDSGRTPLSHSSCRPGCFPVTKLLLTLGADPETHGFEQSPLFSALRRFQPDTAMELLQHGANPYRPCWARRTTPLHMAARRHYTNIVRAMLDSAYSSNPNFADDYGVRFLHDTIGSIDDSFGTTPWSENGDATVKLLLERGANPKASPQGGRWQSGPGVNTPLHMAAARGLVKVVGMLVEKGVTTESRDDFGYTPLHCAVKKSREAAVRALLEIWADVNAATNAGMTPLHFATRSKITRAGIVEGSITDTLIKAGANVDAKDSAGNTPLRITR</sequence>
<gene>
    <name evidence="5" type="primary">ANK1</name>
    <name evidence="5" type="ORF">Hypma_007437</name>
</gene>
<keyword evidence="6" id="KW-1185">Reference proteome</keyword>
<proteinExistence type="predicted"/>
<evidence type="ECO:0000313" key="5">
    <source>
        <dbReference type="EMBL" id="RDB24717.1"/>
    </source>
</evidence>
<evidence type="ECO:0000256" key="2">
    <source>
        <dbReference type="ARBA" id="ARBA00023043"/>
    </source>
</evidence>
<dbReference type="InterPro" id="IPR054471">
    <property type="entry name" value="GPIID_WHD"/>
</dbReference>
<dbReference type="Proteomes" id="UP000076154">
    <property type="component" value="Unassembled WGS sequence"/>
</dbReference>
<feature type="repeat" description="ANK" evidence="3">
    <location>
        <begin position="715"/>
        <end position="754"/>
    </location>
</feature>